<feature type="binding site" evidence="3">
    <location>
        <begin position="178"/>
        <end position="181"/>
    </location>
    <ligand>
        <name>GTP</name>
        <dbReference type="ChEBI" id="CHEBI:37565"/>
    </ligand>
</feature>
<name>A0ABS3AQ25_9BACT</name>
<keyword evidence="3" id="KW-0699">rRNA-binding</keyword>
<dbReference type="Pfam" id="PF03193">
    <property type="entry name" value="RsgA_GTPase"/>
    <property type="match status" value="1"/>
</dbReference>
<evidence type="ECO:0000313" key="7">
    <source>
        <dbReference type="EMBL" id="MBN4066812.1"/>
    </source>
</evidence>
<keyword evidence="3" id="KW-0862">Zinc</keyword>
<organism evidence="7 8">
    <name type="scientific">Simkania negevensis</name>
    <dbReference type="NCBI Taxonomy" id="83561"/>
    <lineage>
        <taxon>Bacteria</taxon>
        <taxon>Pseudomonadati</taxon>
        <taxon>Chlamydiota</taxon>
        <taxon>Chlamydiia</taxon>
        <taxon>Parachlamydiales</taxon>
        <taxon>Simkaniaceae</taxon>
        <taxon>Simkania</taxon>
    </lineage>
</organism>
<feature type="domain" description="CP-type G" evidence="6">
    <location>
        <begin position="132"/>
        <end position="293"/>
    </location>
</feature>
<evidence type="ECO:0000259" key="5">
    <source>
        <dbReference type="PROSITE" id="PS50936"/>
    </source>
</evidence>
<dbReference type="InterPro" id="IPR027417">
    <property type="entry name" value="P-loop_NTPase"/>
</dbReference>
<keyword evidence="3" id="KW-0694">RNA-binding</keyword>
<dbReference type="SUPFAM" id="SSF50249">
    <property type="entry name" value="Nucleic acid-binding proteins"/>
    <property type="match status" value="1"/>
</dbReference>
<dbReference type="Proteomes" id="UP000722121">
    <property type="component" value="Unassembled WGS sequence"/>
</dbReference>
<accession>A0ABS3AQ25</accession>
<evidence type="ECO:0000256" key="3">
    <source>
        <dbReference type="HAMAP-Rule" id="MF_01820"/>
    </source>
</evidence>
<feature type="compositionally biased region" description="Basic and acidic residues" evidence="4">
    <location>
        <begin position="25"/>
        <end position="47"/>
    </location>
</feature>
<dbReference type="HAMAP" id="MF_01820">
    <property type="entry name" value="GTPase_RsgA"/>
    <property type="match status" value="1"/>
</dbReference>
<evidence type="ECO:0000256" key="1">
    <source>
        <dbReference type="ARBA" id="ARBA00022741"/>
    </source>
</evidence>
<keyword evidence="3" id="KW-0479">Metal-binding</keyword>
<dbReference type="PROSITE" id="PS50936">
    <property type="entry name" value="ENGC_GTPASE"/>
    <property type="match status" value="1"/>
</dbReference>
<protein>
    <recommendedName>
        <fullName evidence="3">Small ribosomal subunit biogenesis GTPase RsgA</fullName>
        <ecNumber evidence="3">3.6.1.-</ecNumber>
    </recommendedName>
</protein>
<reference evidence="7 8" key="1">
    <citation type="submission" date="2021-02" db="EMBL/GenBank/DDBJ databases">
        <title>Activity-based single-cell genomes from oceanic crustal fluid captures similar information to metagenomic and metatranscriptomic surveys with orders of magnitude less sampling.</title>
        <authorList>
            <person name="D'Angelo T.S."/>
            <person name="Orcutt B.N."/>
        </authorList>
    </citation>
    <scope>NUCLEOTIDE SEQUENCE [LARGE SCALE GENOMIC DNA]</scope>
    <source>
        <strain evidence="7">AH-315-G07</strain>
    </source>
</reference>
<keyword evidence="3" id="KW-0963">Cytoplasm</keyword>
<dbReference type="SUPFAM" id="SSF52540">
    <property type="entry name" value="P-loop containing nucleoside triphosphate hydrolases"/>
    <property type="match status" value="1"/>
</dbReference>
<dbReference type="NCBIfam" id="TIGR00157">
    <property type="entry name" value="ribosome small subunit-dependent GTPase A"/>
    <property type="match status" value="1"/>
</dbReference>
<feature type="region of interest" description="Disordered" evidence="4">
    <location>
        <begin position="1"/>
        <end position="47"/>
    </location>
</feature>
<comment type="caution">
    <text evidence="7">The sequence shown here is derived from an EMBL/GenBank/DDBJ whole genome shotgun (WGS) entry which is preliminary data.</text>
</comment>
<feature type="binding site" evidence="3">
    <location>
        <position position="317"/>
    </location>
    <ligand>
        <name>Zn(2+)</name>
        <dbReference type="ChEBI" id="CHEBI:29105"/>
    </ligand>
</feature>
<dbReference type="CDD" id="cd01854">
    <property type="entry name" value="YjeQ_EngC"/>
    <property type="match status" value="1"/>
</dbReference>
<dbReference type="PROSITE" id="PS51721">
    <property type="entry name" value="G_CP"/>
    <property type="match status" value="1"/>
</dbReference>
<evidence type="ECO:0000256" key="4">
    <source>
        <dbReference type="SAM" id="MobiDB-lite"/>
    </source>
</evidence>
<evidence type="ECO:0000259" key="6">
    <source>
        <dbReference type="PROSITE" id="PS51721"/>
    </source>
</evidence>
<keyword evidence="3" id="KW-0690">Ribosome biogenesis</keyword>
<comment type="subunit">
    <text evidence="3">Monomer. Associates with 30S ribosomal subunit, binds 16S rRNA.</text>
</comment>
<sequence>MPQPWDEEEPFEDRKDSKKQRKIASKTDRSQYKKTDEKKRLQRAERPILKEGAKQGRVISIFSQGMVVASEGAELLCVLRGVLKKEVRRIKNIVTVGDIVSFLPTTEGEGVIVSVNERYSVLARAAHGQRRNQQLIAANIDQVLITTSVVSPPLKPSLVDRYIIAAYKGSITPVIVVNKIDLLKSSTQQEEQELFNAFVDSYSQLELAVFPVSAETGEGLDALRQSMHDKASAFAGQSGVGKSSLINQLLDTNLAIGDVIAKTNKGVHTTTTAQLLPIEEGGWCIDTPGIKSFGVWSVDLNDLRSYFLDIQQAGKDCKFPDCTHTHEPDCHVKQAVENQTLSLLRYRSYLKLFKEISGCGGREENKIDKMGQDSQVDGR</sequence>
<comment type="cofactor">
    <cofactor evidence="3">
        <name>Zn(2+)</name>
        <dbReference type="ChEBI" id="CHEBI:29105"/>
    </cofactor>
    <text evidence="3">Binds 1 zinc ion per subunit.</text>
</comment>
<evidence type="ECO:0000256" key="2">
    <source>
        <dbReference type="ARBA" id="ARBA00023134"/>
    </source>
</evidence>
<dbReference type="PANTHER" id="PTHR32120">
    <property type="entry name" value="SMALL RIBOSOMAL SUBUNIT BIOGENESIS GTPASE RSGA"/>
    <property type="match status" value="1"/>
</dbReference>
<feature type="binding site" evidence="3">
    <location>
        <begin position="236"/>
        <end position="244"/>
    </location>
    <ligand>
        <name>GTP</name>
        <dbReference type="ChEBI" id="CHEBI:37565"/>
    </ligand>
</feature>
<feature type="compositionally biased region" description="Acidic residues" evidence="4">
    <location>
        <begin position="1"/>
        <end position="11"/>
    </location>
</feature>
<feature type="binding site" evidence="3">
    <location>
        <position position="330"/>
    </location>
    <ligand>
        <name>Zn(2+)</name>
        <dbReference type="ChEBI" id="CHEBI:29105"/>
    </ligand>
</feature>
<dbReference type="Gene3D" id="1.10.40.50">
    <property type="entry name" value="Probable gtpase engc, domain 3"/>
    <property type="match status" value="1"/>
</dbReference>
<comment type="subcellular location">
    <subcellularLocation>
        <location evidence="3">Cytoplasm</location>
    </subcellularLocation>
</comment>
<proteinExistence type="inferred from homology"/>
<comment type="function">
    <text evidence="3">One of several proteins that assist in the late maturation steps of the functional core of the 30S ribosomal subunit. Helps release RbfA from mature subunits. May play a role in the assembly of ribosomal proteins into the subunit. Circularly permuted GTPase that catalyzes slow GTP hydrolysis, GTPase activity is stimulated by the 30S ribosomal subunit.</text>
</comment>
<dbReference type="InterPro" id="IPR004881">
    <property type="entry name" value="Ribosome_biogen_GTPase_RsgA"/>
</dbReference>
<dbReference type="PANTHER" id="PTHR32120:SF11">
    <property type="entry name" value="SMALL RIBOSOMAL SUBUNIT BIOGENESIS GTPASE RSGA 1, MITOCHONDRIAL-RELATED"/>
    <property type="match status" value="1"/>
</dbReference>
<feature type="binding site" evidence="3">
    <location>
        <position position="322"/>
    </location>
    <ligand>
        <name>Zn(2+)</name>
        <dbReference type="ChEBI" id="CHEBI:29105"/>
    </ligand>
</feature>
<keyword evidence="8" id="KW-1185">Reference proteome</keyword>
<gene>
    <name evidence="3 7" type="primary">rsgA</name>
    <name evidence="7" type="ORF">JYU14_01870</name>
</gene>
<feature type="binding site" evidence="3">
    <location>
        <position position="324"/>
    </location>
    <ligand>
        <name>Zn(2+)</name>
        <dbReference type="ChEBI" id="CHEBI:29105"/>
    </ligand>
</feature>
<dbReference type="Gene3D" id="3.40.50.300">
    <property type="entry name" value="P-loop containing nucleotide triphosphate hydrolases"/>
    <property type="match status" value="1"/>
</dbReference>
<keyword evidence="1 3" id="KW-0547">Nucleotide-binding</keyword>
<dbReference type="InterPro" id="IPR010914">
    <property type="entry name" value="RsgA_GTPase_dom"/>
</dbReference>
<keyword evidence="3" id="KW-0378">Hydrolase</keyword>
<keyword evidence="2 3" id="KW-0342">GTP-binding</keyword>
<comment type="similarity">
    <text evidence="3">Belongs to the TRAFAC class YlqF/YawG GTPase family. RsgA subfamily.</text>
</comment>
<evidence type="ECO:0000313" key="8">
    <source>
        <dbReference type="Proteomes" id="UP000722121"/>
    </source>
</evidence>
<dbReference type="Gene3D" id="2.40.50.140">
    <property type="entry name" value="Nucleic acid-binding proteins"/>
    <property type="match status" value="1"/>
</dbReference>
<dbReference type="InterPro" id="IPR012340">
    <property type="entry name" value="NA-bd_OB-fold"/>
</dbReference>
<dbReference type="EC" id="3.6.1.-" evidence="3"/>
<dbReference type="EMBL" id="JAFITR010000026">
    <property type="protein sequence ID" value="MBN4066812.1"/>
    <property type="molecule type" value="Genomic_DNA"/>
</dbReference>
<dbReference type="InterPro" id="IPR030378">
    <property type="entry name" value="G_CP_dom"/>
</dbReference>
<feature type="domain" description="EngC GTPase" evidence="5">
    <location>
        <begin position="138"/>
        <end position="291"/>
    </location>
</feature>